<reference evidence="10 11" key="1">
    <citation type="journal article" date="2016" name="Proc. Natl. Acad. Sci. U.S.A.">
        <title>Comparative genomics of biotechnologically important yeasts.</title>
        <authorList>
            <person name="Riley R."/>
            <person name="Haridas S."/>
            <person name="Wolfe K.H."/>
            <person name="Lopes M.R."/>
            <person name="Hittinger C.T."/>
            <person name="Goeker M."/>
            <person name="Salamov A.A."/>
            <person name="Wisecaver J.H."/>
            <person name="Long T.M."/>
            <person name="Calvey C.H."/>
            <person name="Aerts A.L."/>
            <person name="Barry K.W."/>
            <person name="Choi C."/>
            <person name="Clum A."/>
            <person name="Coughlan A.Y."/>
            <person name="Deshpande S."/>
            <person name="Douglass A.P."/>
            <person name="Hanson S.J."/>
            <person name="Klenk H.-P."/>
            <person name="LaButti K.M."/>
            <person name="Lapidus A."/>
            <person name="Lindquist E.A."/>
            <person name="Lipzen A.M."/>
            <person name="Meier-Kolthoff J.P."/>
            <person name="Ohm R.A."/>
            <person name="Otillar R.P."/>
            <person name="Pangilinan J.L."/>
            <person name="Peng Y."/>
            <person name="Rokas A."/>
            <person name="Rosa C.A."/>
            <person name="Scheuner C."/>
            <person name="Sibirny A.A."/>
            <person name="Slot J.C."/>
            <person name="Stielow J.B."/>
            <person name="Sun H."/>
            <person name="Kurtzman C.P."/>
            <person name="Blackwell M."/>
            <person name="Grigoriev I.V."/>
            <person name="Jeffries T.W."/>
        </authorList>
    </citation>
    <scope>NUCLEOTIDE SEQUENCE [LARGE SCALE GENOMIC DNA]</scope>
    <source>
        <strain evidence="11">ATCC 58044 / CBS 1984 / NCYC 433 / NRRL Y-366-8</strain>
    </source>
</reference>
<dbReference type="InterPro" id="IPR003439">
    <property type="entry name" value="ABC_transporter-like_ATP-bd"/>
</dbReference>
<proteinExistence type="predicted"/>
<gene>
    <name evidence="10" type="ORF">WICANDRAFT_85881</name>
</gene>
<dbReference type="InterPro" id="IPR003593">
    <property type="entry name" value="AAA+_ATPase"/>
</dbReference>
<dbReference type="GO" id="GO:0140359">
    <property type="term" value="F:ABC-type transporter activity"/>
    <property type="evidence" value="ECO:0007669"/>
    <property type="project" value="InterPro"/>
</dbReference>
<evidence type="ECO:0000256" key="4">
    <source>
        <dbReference type="ARBA" id="ARBA00022741"/>
    </source>
</evidence>
<dbReference type="PANTHER" id="PTHR48041:SF119">
    <property type="entry name" value="ROA1P"/>
    <property type="match status" value="1"/>
</dbReference>
<dbReference type="GeneID" id="30203210"/>
<dbReference type="GO" id="GO:0016020">
    <property type="term" value="C:membrane"/>
    <property type="evidence" value="ECO:0007669"/>
    <property type="project" value="UniProtKB-SubCell"/>
</dbReference>
<feature type="transmembrane region" description="Helical" evidence="8">
    <location>
        <begin position="1248"/>
        <end position="1270"/>
    </location>
</feature>
<feature type="domain" description="ABC transporter" evidence="9">
    <location>
        <begin position="49"/>
        <end position="290"/>
    </location>
</feature>
<dbReference type="InterPro" id="IPR050352">
    <property type="entry name" value="ABCG_transporters"/>
</dbReference>
<dbReference type="OrthoDB" id="66620at2759"/>
<feature type="transmembrane region" description="Helical" evidence="8">
    <location>
        <begin position="1137"/>
        <end position="1160"/>
    </location>
</feature>
<feature type="transmembrane region" description="Helical" evidence="8">
    <location>
        <begin position="499"/>
        <end position="521"/>
    </location>
</feature>
<comment type="subcellular location">
    <subcellularLocation>
        <location evidence="1">Membrane</location>
        <topology evidence="1">Multi-pass membrane protein</topology>
    </subcellularLocation>
</comment>
<name>A0A1E3NXB9_WICAA</name>
<dbReference type="GO" id="GO:0005524">
    <property type="term" value="F:ATP binding"/>
    <property type="evidence" value="ECO:0007669"/>
    <property type="project" value="UniProtKB-KW"/>
</dbReference>
<evidence type="ECO:0000256" key="7">
    <source>
        <dbReference type="ARBA" id="ARBA00023136"/>
    </source>
</evidence>
<keyword evidence="4" id="KW-0547">Nucleotide-binding</keyword>
<dbReference type="PROSITE" id="PS50893">
    <property type="entry name" value="ABC_TRANSPORTER_2"/>
    <property type="match status" value="2"/>
</dbReference>
<dbReference type="Gene3D" id="3.40.50.300">
    <property type="entry name" value="P-loop containing nucleotide triphosphate hydrolases"/>
    <property type="match status" value="2"/>
</dbReference>
<feature type="transmembrane region" description="Helical" evidence="8">
    <location>
        <begin position="472"/>
        <end position="493"/>
    </location>
</feature>
<feature type="transmembrane region" description="Helical" evidence="8">
    <location>
        <begin position="1028"/>
        <end position="1046"/>
    </location>
</feature>
<dbReference type="SUPFAM" id="SSF52540">
    <property type="entry name" value="P-loop containing nucleoside triphosphate hydrolases"/>
    <property type="match status" value="2"/>
</dbReference>
<evidence type="ECO:0000256" key="3">
    <source>
        <dbReference type="ARBA" id="ARBA00022692"/>
    </source>
</evidence>
<dbReference type="InterPro" id="IPR017871">
    <property type="entry name" value="ABC_transporter-like_CS"/>
</dbReference>
<dbReference type="Pfam" id="PF00005">
    <property type="entry name" value="ABC_tran"/>
    <property type="match status" value="2"/>
</dbReference>
<dbReference type="Pfam" id="PF19055">
    <property type="entry name" value="ABC2_membrane_7"/>
    <property type="match status" value="1"/>
</dbReference>
<keyword evidence="5" id="KW-0067">ATP-binding</keyword>
<sequence>MNTDVITSTHYNDLFVPEAERVDLHVRGLTVNLNKSRLAKEKKKKQFKEKIENDVESVAEVKKILNNINLDLEKGKVLAILGASGSGKTTLLNTLSSRMSFAKSKDNPFQFEGMVQYSQTNPNISYLLQEDLFMPGLTVREILKFTAQLKLPNSSNAEQTKLIDYLFDSLNLRKVENTIVNDFKYHTTLSGGERRRVSLAIQLLTKPSVLFLDEPTTGLDSNTSINLVQTVKDLAQNFGITIILTIHQPRFEILEIVDKICLLAKGGSMLFTGSLEDGYKYFDQLELNDGDDVQEESNFADFLLSISSIDKTMSKEVELKTQARVDKLVTNWAKVQPLQQDVEYYNSFESGAPIFNQNKTHKLPFYREIWVLMHRCTIVTIRDLKSMFTFHFIMTFLAIVCGWCFYKPKGDLAGIRSITSTLYVCCEVLGFTPLLYEIERLCATDGKFFVKEYKEGIYSISGFLIARKLVKLALEDVPITIVWSVITFYMWGLNGSSNFGIYFINNFLIYTVGMATAFLCFMMGKYDFGTASLMSNLFYQLQNSACGYFINAKTMPVYVRWTKYLANFWYGFGSLVSNQYTGFIGDCPFETGSSECYEYTGEYVLDNLGYPKNWFAVPLCVNLCWGLGFYIITGVLLWYQCKRKTVKVVKPINNKKIDLLSSKITEIDAQKFMKKFNSTHFQQDVIISLKDISLTLKKSFWRNSILRKPYNGKQLLKKIESSFKPGVNAIMGPSGSGKTTLLNFLTGRTRYSTISAQGDVLLNGQTIPFDLLKKITTYVVQDDNVLIPTLTVRETLWYQAKLRLDVSQHDYIPIIVNDLIRKMGLSDVANIPIGDGNVKGISGGEKRRVSIAIQLLNDSKILLLDEPTSGLDSFTSSSIISLLNELAINEQKTIILTIHQPKIEIFEKFDNILLLSDGYVIYDGKPNGLIEHFAEMGFKPEYNMNFADYILDVISGKGFGGEDITQKMVEGWRSFKTRDLSYSPIVETPNYQIEDFKKLIKRPQSFKNAFRPILERQFKVLMRSPDVLFCRIGQLLGLSIVHALYFSPLKNNSESIGNRLGLIQEVLNLYFCGLINNVTAFPIEKNTFYQEFEDNTYSPITFMLCYLINEVPFEIVGSFIFSIFIVLVVGLPRNGGMFFTMFYMCVVTINAGESVGMMFTTIFDHLGIAVNFVANLLVIAIFMGGTMSLHMPILFKAFNYISPLKYGVLALAELGFDGQTFECSGGDSSCLLNTGEAVMDQYKLNSNFAMNFVAVAIIVVVYRLVAYGIFELKVRYLRK</sequence>
<dbReference type="PANTHER" id="PTHR48041">
    <property type="entry name" value="ABC TRANSPORTER G FAMILY MEMBER 28"/>
    <property type="match status" value="1"/>
</dbReference>
<dbReference type="InterPro" id="IPR027417">
    <property type="entry name" value="P-loop_NTPase"/>
</dbReference>
<dbReference type="Proteomes" id="UP000094112">
    <property type="component" value="Unassembled WGS sequence"/>
</dbReference>
<dbReference type="PROSITE" id="PS00211">
    <property type="entry name" value="ABC_TRANSPORTER_1"/>
    <property type="match status" value="2"/>
</dbReference>
<evidence type="ECO:0000256" key="1">
    <source>
        <dbReference type="ARBA" id="ARBA00004141"/>
    </source>
</evidence>
<evidence type="ECO:0000256" key="5">
    <source>
        <dbReference type="ARBA" id="ARBA00022840"/>
    </source>
</evidence>
<feature type="transmembrane region" description="Helical" evidence="8">
    <location>
        <begin position="388"/>
        <end position="406"/>
    </location>
</feature>
<keyword evidence="3 8" id="KW-0812">Transmembrane</keyword>
<dbReference type="AlphaFoldDB" id="A0A1E3NXB9"/>
<keyword evidence="2" id="KW-0813">Transport</keyword>
<evidence type="ECO:0000256" key="6">
    <source>
        <dbReference type="ARBA" id="ARBA00022989"/>
    </source>
</evidence>
<keyword evidence="6 8" id="KW-1133">Transmembrane helix</keyword>
<evidence type="ECO:0000256" key="8">
    <source>
        <dbReference type="SAM" id="Phobius"/>
    </source>
</evidence>
<dbReference type="CDD" id="cd03213">
    <property type="entry name" value="ABCG_EPDR"/>
    <property type="match status" value="1"/>
</dbReference>
<feature type="transmembrane region" description="Helical" evidence="8">
    <location>
        <begin position="1066"/>
        <end position="1083"/>
    </location>
</feature>
<dbReference type="InterPro" id="IPR013525">
    <property type="entry name" value="ABC2_TM"/>
</dbReference>
<feature type="domain" description="ABC transporter" evidence="9">
    <location>
        <begin position="687"/>
        <end position="942"/>
    </location>
</feature>
<dbReference type="InterPro" id="IPR043926">
    <property type="entry name" value="ABCG_dom"/>
</dbReference>
<accession>A0A1E3NXB9</accession>
<evidence type="ECO:0000313" key="10">
    <source>
        <dbReference type="EMBL" id="ODQ57798.1"/>
    </source>
</evidence>
<dbReference type="RefSeq" id="XP_019037005.1">
    <property type="nucleotide sequence ID" value="XM_019185964.1"/>
</dbReference>
<dbReference type="Pfam" id="PF01061">
    <property type="entry name" value="ABC2_membrane"/>
    <property type="match status" value="2"/>
</dbReference>
<dbReference type="GO" id="GO:0016887">
    <property type="term" value="F:ATP hydrolysis activity"/>
    <property type="evidence" value="ECO:0007669"/>
    <property type="project" value="InterPro"/>
</dbReference>
<evidence type="ECO:0000313" key="11">
    <source>
        <dbReference type="Proteomes" id="UP000094112"/>
    </source>
</evidence>
<organism evidence="10 11">
    <name type="scientific">Wickerhamomyces anomalus (strain ATCC 58044 / CBS 1984 / NCYC 433 / NRRL Y-366-8)</name>
    <name type="common">Yeast</name>
    <name type="synonym">Hansenula anomala</name>
    <dbReference type="NCBI Taxonomy" id="683960"/>
    <lineage>
        <taxon>Eukaryota</taxon>
        <taxon>Fungi</taxon>
        <taxon>Dikarya</taxon>
        <taxon>Ascomycota</taxon>
        <taxon>Saccharomycotina</taxon>
        <taxon>Saccharomycetes</taxon>
        <taxon>Phaffomycetales</taxon>
        <taxon>Wickerhamomycetaceae</taxon>
        <taxon>Wickerhamomyces</taxon>
    </lineage>
</organism>
<keyword evidence="11" id="KW-1185">Reference proteome</keyword>
<keyword evidence="7 8" id="KW-0472">Membrane</keyword>
<evidence type="ECO:0000256" key="2">
    <source>
        <dbReference type="ARBA" id="ARBA00022448"/>
    </source>
</evidence>
<dbReference type="STRING" id="683960.A0A1E3NXB9"/>
<protein>
    <recommendedName>
        <fullName evidence="9">ABC transporter domain-containing protein</fullName>
    </recommendedName>
</protein>
<feature type="transmembrane region" description="Helical" evidence="8">
    <location>
        <begin position="1104"/>
        <end position="1131"/>
    </location>
</feature>
<feature type="transmembrane region" description="Helical" evidence="8">
    <location>
        <begin position="1172"/>
        <end position="1195"/>
    </location>
</feature>
<evidence type="ECO:0000259" key="9">
    <source>
        <dbReference type="PROSITE" id="PS50893"/>
    </source>
</evidence>
<dbReference type="SMART" id="SM00382">
    <property type="entry name" value="AAA"/>
    <property type="match status" value="2"/>
</dbReference>
<feature type="transmembrane region" description="Helical" evidence="8">
    <location>
        <begin position="615"/>
        <end position="639"/>
    </location>
</feature>
<dbReference type="EMBL" id="KV454213">
    <property type="protein sequence ID" value="ODQ57798.1"/>
    <property type="molecule type" value="Genomic_DNA"/>
</dbReference>